<protein>
    <recommendedName>
        <fullName evidence="5">Dehydrogenase E1 component domain-containing protein</fullName>
    </recommendedName>
</protein>
<comment type="cofactor">
    <cofactor evidence="1">
        <name>thiamine diphosphate</name>
        <dbReference type="ChEBI" id="CHEBI:58937"/>
    </cofactor>
</comment>
<dbReference type="GO" id="GO:0004739">
    <property type="term" value="F:pyruvate dehydrogenase (acetyl-transferring) activity"/>
    <property type="evidence" value="ECO:0007669"/>
    <property type="project" value="TreeGrafter"/>
</dbReference>
<dbReference type="AlphaFoldDB" id="A0A4W5R4F7"/>
<reference evidence="7" key="1">
    <citation type="submission" date="2018-06" db="EMBL/GenBank/DDBJ databases">
        <title>Genome assembly of Danube salmon.</title>
        <authorList>
            <person name="Macqueen D.J."/>
            <person name="Gundappa M.K."/>
        </authorList>
    </citation>
    <scope>NUCLEOTIDE SEQUENCE [LARGE SCALE GENOMIC DNA]</scope>
</reference>
<proteinExistence type="predicted"/>
<dbReference type="PANTHER" id="PTHR11516:SF60">
    <property type="entry name" value="PYRUVATE DEHYDROGENASE E1 COMPONENT SUBUNIT ALPHA"/>
    <property type="match status" value="1"/>
</dbReference>
<dbReference type="InterPro" id="IPR029061">
    <property type="entry name" value="THDP-binding"/>
</dbReference>
<sequence>MKPGQIFESFNMTALWKLPCIFICENNKLGMETSVERTSASTGYLTRGVTIFLASR</sequence>
<keyword evidence="3" id="KW-0560">Oxidoreductase</keyword>
<dbReference type="SUPFAM" id="SSF52518">
    <property type="entry name" value="Thiamin diphosphate-binding fold (THDP-binding)"/>
    <property type="match status" value="1"/>
</dbReference>
<dbReference type="Ensembl" id="ENSHHUT00000083620.1">
    <property type="protein sequence ID" value="ENSHHUP00000081040.1"/>
    <property type="gene ID" value="ENSHHUG00000047159.1"/>
</dbReference>
<reference evidence="6" key="3">
    <citation type="submission" date="2025-09" db="UniProtKB">
        <authorList>
            <consortium name="Ensembl"/>
        </authorList>
    </citation>
    <scope>IDENTIFICATION</scope>
</reference>
<evidence type="ECO:0000256" key="1">
    <source>
        <dbReference type="ARBA" id="ARBA00001964"/>
    </source>
</evidence>
<dbReference type="Pfam" id="PF00676">
    <property type="entry name" value="E1_dh"/>
    <property type="match status" value="1"/>
</dbReference>
<dbReference type="GO" id="GO:0006086">
    <property type="term" value="P:pyruvate decarboxylation to acetyl-CoA"/>
    <property type="evidence" value="ECO:0007669"/>
    <property type="project" value="TreeGrafter"/>
</dbReference>
<dbReference type="PANTHER" id="PTHR11516">
    <property type="entry name" value="PYRUVATE DEHYDROGENASE E1 COMPONENT, ALPHA SUBUNIT BACTERIAL AND ORGANELLAR"/>
    <property type="match status" value="1"/>
</dbReference>
<keyword evidence="2" id="KW-0809">Transit peptide</keyword>
<organism evidence="6 7">
    <name type="scientific">Hucho hucho</name>
    <name type="common">huchen</name>
    <dbReference type="NCBI Taxonomy" id="62062"/>
    <lineage>
        <taxon>Eukaryota</taxon>
        <taxon>Metazoa</taxon>
        <taxon>Chordata</taxon>
        <taxon>Craniata</taxon>
        <taxon>Vertebrata</taxon>
        <taxon>Euteleostomi</taxon>
        <taxon>Actinopterygii</taxon>
        <taxon>Neopterygii</taxon>
        <taxon>Teleostei</taxon>
        <taxon>Protacanthopterygii</taxon>
        <taxon>Salmoniformes</taxon>
        <taxon>Salmonidae</taxon>
        <taxon>Salmoninae</taxon>
        <taxon>Hucho</taxon>
    </lineage>
</organism>
<evidence type="ECO:0000313" key="7">
    <source>
        <dbReference type="Proteomes" id="UP000314982"/>
    </source>
</evidence>
<dbReference type="Gene3D" id="3.40.50.970">
    <property type="match status" value="1"/>
</dbReference>
<evidence type="ECO:0000259" key="5">
    <source>
        <dbReference type="Pfam" id="PF00676"/>
    </source>
</evidence>
<evidence type="ECO:0000256" key="2">
    <source>
        <dbReference type="ARBA" id="ARBA00022946"/>
    </source>
</evidence>
<evidence type="ECO:0000256" key="3">
    <source>
        <dbReference type="ARBA" id="ARBA00023002"/>
    </source>
</evidence>
<dbReference type="InterPro" id="IPR050642">
    <property type="entry name" value="PDH_E1_Alpha_Subunit"/>
</dbReference>
<name>A0A4W5R4F7_9TELE</name>
<keyword evidence="4" id="KW-0786">Thiamine pyrophosphate</keyword>
<dbReference type="InterPro" id="IPR001017">
    <property type="entry name" value="DH_E1"/>
</dbReference>
<keyword evidence="7" id="KW-1185">Reference proteome</keyword>
<accession>A0A4W5R4F7</accession>
<reference evidence="6" key="2">
    <citation type="submission" date="2025-08" db="UniProtKB">
        <authorList>
            <consortium name="Ensembl"/>
        </authorList>
    </citation>
    <scope>IDENTIFICATION</scope>
</reference>
<dbReference type="STRING" id="62062.ENSHHUP00000081040"/>
<evidence type="ECO:0000256" key="4">
    <source>
        <dbReference type="ARBA" id="ARBA00023052"/>
    </source>
</evidence>
<dbReference type="Proteomes" id="UP000314982">
    <property type="component" value="Unassembled WGS sequence"/>
</dbReference>
<evidence type="ECO:0000313" key="6">
    <source>
        <dbReference type="Ensembl" id="ENSHHUP00000081040.1"/>
    </source>
</evidence>
<feature type="domain" description="Dehydrogenase E1 component" evidence="5">
    <location>
        <begin position="4"/>
        <end position="51"/>
    </location>
</feature>